<keyword evidence="3" id="KW-0496">Mitochondrion</keyword>
<dbReference type="PANTHER" id="PTHR28554:SF1">
    <property type="entry name" value="LARGE RIBOSOMAL SUBUNIT PROTEIN ML45"/>
    <property type="match status" value="1"/>
</dbReference>
<proteinExistence type="predicted"/>
<dbReference type="Proteomes" id="UP001459277">
    <property type="component" value="Unassembled WGS sequence"/>
</dbReference>
<name>A0AAW2D6Y0_9ROSI</name>
<keyword evidence="2" id="KW-0809">Transit peptide</keyword>
<accession>A0AAW2D6Y0</accession>
<sequence length="345" mass="39511">MALRRLQSLCSLYRTAGIRESSYLLGSSRSYSTAISIAPELNRRSVSSCFYKAHNAFPLTRGSTMTPRSTMAAELLIFSNDTRSLSTQVKAPPQARQMGALKVSMTSPGFIYEPYAPREQIPFWRRWFTRSGWKRTKDDIILELKSAYAINKLRKSGYSKQKFYNEAVELYLEALKNEIKQRESVWSKVHWEMFMPTVKMRTLRARLAIDRNDHNKVFIQLTLEFLTKQRFEAYNSKGDVVAGDKSKEVLVRDIWFQALPGINFGSSRCIEAWSSLSNKPEWGTGNICSLNMMLCPILIHIVSHNAMPLSLLKGNWTGQVDFEADGIIAMCLNQHVCRENPIKQQ</sequence>
<gene>
    <name evidence="4" type="ORF">SO802_013385</name>
</gene>
<organism evidence="4 5">
    <name type="scientific">Lithocarpus litseifolius</name>
    <dbReference type="NCBI Taxonomy" id="425828"/>
    <lineage>
        <taxon>Eukaryota</taxon>
        <taxon>Viridiplantae</taxon>
        <taxon>Streptophyta</taxon>
        <taxon>Embryophyta</taxon>
        <taxon>Tracheophyta</taxon>
        <taxon>Spermatophyta</taxon>
        <taxon>Magnoliopsida</taxon>
        <taxon>eudicotyledons</taxon>
        <taxon>Gunneridae</taxon>
        <taxon>Pentapetalae</taxon>
        <taxon>rosids</taxon>
        <taxon>fabids</taxon>
        <taxon>Fagales</taxon>
        <taxon>Fagaceae</taxon>
        <taxon>Lithocarpus</taxon>
    </lineage>
</organism>
<comment type="subcellular location">
    <subcellularLocation>
        <location evidence="1">Mitochondrion</location>
    </subcellularLocation>
</comment>
<evidence type="ECO:0000256" key="2">
    <source>
        <dbReference type="ARBA" id="ARBA00022946"/>
    </source>
</evidence>
<dbReference type="GO" id="GO:0005739">
    <property type="term" value="C:mitochondrion"/>
    <property type="evidence" value="ECO:0007669"/>
    <property type="project" value="UniProtKB-SubCell"/>
</dbReference>
<dbReference type="InterPro" id="IPR051975">
    <property type="entry name" value="mtLSU_mL45"/>
</dbReference>
<dbReference type="Gene3D" id="3.10.450.240">
    <property type="match status" value="1"/>
</dbReference>
<evidence type="ECO:0000313" key="4">
    <source>
        <dbReference type="EMBL" id="KAL0005824.1"/>
    </source>
</evidence>
<protein>
    <recommendedName>
        <fullName evidence="6">Tim44-like domain-containing protein</fullName>
    </recommendedName>
</protein>
<dbReference type="EMBL" id="JAZDWU010000004">
    <property type="protein sequence ID" value="KAL0005824.1"/>
    <property type="molecule type" value="Genomic_DNA"/>
</dbReference>
<keyword evidence="5" id="KW-1185">Reference proteome</keyword>
<evidence type="ECO:0000256" key="3">
    <source>
        <dbReference type="ARBA" id="ARBA00023128"/>
    </source>
</evidence>
<dbReference type="SUPFAM" id="SSF54427">
    <property type="entry name" value="NTF2-like"/>
    <property type="match status" value="1"/>
</dbReference>
<dbReference type="AlphaFoldDB" id="A0AAW2D6Y0"/>
<dbReference type="InterPro" id="IPR032710">
    <property type="entry name" value="NTF2-like_dom_sf"/>
</dbReference>
<evidence type="ECO:0000256" key="1">
    <source>
        <dbReference type="ARBA" id="ARBA00004173"/>
    </source>
</evidence>
<evidence type="ECO:0000313" key="5">
    <source>
        <dbReference type="Proteomes" id="UP001459277"/>
    </source>
</evidence>
<reference evidence="4 5" key="1">
    <citation type="submission" date="2024-01" db="EMBL/GenBank/DDBJ databases">
        <title>A telomere-to-telomere, gap-free genome of sweet tea (Lithocarpus litseifolius).</title>
        <authorList>
            <person name="Zhou J."/>
        </authorList>
    </citation>
    <scope>NUCLEOTIDE SEQUENCE [LARGE SCALE GENOMIC DNA]</scope>
    <source>
        <strain evidence="4">Zhou-2022a</strain>
        <tissue evidence="4">Leaf</tissue>
    </source>
</reference>
<evidence type="ECO:0008006" key="6">
    <source>
        <dbReference type="Google" id="ProtNLM"/>
    </source>
</evidence>
<comment type="caution">
    <text evidence="4">The sequence shown here is derived from an EMBL/GenBank/DDBJ whole genome shotgun (WGS) entry which is preliminary data.</text>
</comment>
<dbReference type="PANTHER" id="PTHR28554">
    <property type="entry name" value="39S RIBOSOMAL PROTEIN L45, MITOCHONDRIAL"/>
    <property type="match status" value="1"/>
</dbReference>